<sequence>MLDDRLKAETGASEAVVLAGGLGTRLRASVPDLPKPLAPVAGRPFLEYLLVKLKSEGVRRVILSVGYRHEAIVDHFGSAWNGLDLVYAVEESPLGTGGALALALEKAQREHVLAMNGDTLVDADFRALCARRAAAGAPFAMLVREIEDSGRFGVCQVEDGRLTGFAPGLPGEPGWINAGVYCLASDFLSRMALKIPCSFEADILPAALDRHTLVVEPTRAPFIDIGVPESYAHAQNFIPEMARRYS</sequence>
<comment type="caution">
    <text evidence="2">The sequence shown here is derived from an EMBL/GenBank/DDBJ whole genome shotgun (WGS) entry which is preliminary data.</text>
</comment>
<dbReference type="InterPro" id="IPR050486">
    <property type="entry name" value="Mannose-1P_guanyltransferase"/>
</dbReference>
<name>A0A4S2H3Y8_9PROT</name>
<dbReference type="InterPro" id="IPR029044">
    <property type="entry name" value="Nucleotide-diphossugar_trans"/>
</dbReference>
<dbReference type="Gene3D" id="3.90.550.10">
    <property type="entry name" value="Spore Coat Polysaccharide Biosynthesis Protein SpsA, Chain A"/>
    <property type="match status" value="1"/>
</dbReference>
<accession>A0A4S2H3Y8</accession>
<evidence type="ECO:0000313" key="2">
    <source>
        <dbReference type="EMBL" id="TGY90304.1"/>
    </source>
</evidence>
<dbReference type="Pfam" id="PF00483">
    <property type="entry name" value="NTP_transferase"/>
    <property type="match status" value="1"/>
</dbReference>
<dbReference type="EMBL" id="SRXW01000001">
    <property type="protein sequence ID" value="TGY90304.1"/>
    <property type="molecule type" value="Genomic_DNA"/>
</dbReference>
<evidence type="ECO:0000313" key="3">
    <source>
        <dbReference type="Proteomes" id="UP000308054"/>
    </source>
</evidence>
<proteinExistence type="predicted"/>
<gene>
    <name evidence="2" type="ORF">E5163_04040</name>
</gene>
<dbReference type="CDD" id="cd06915">
    <property type="entry name" value="NTP_transferase_WcbM_like"/>
    <property type="match status" value="1"/>
</dbReference>
<reference evidence="2 3" key="1">
    <citation type="journal article" date="2017" name="Int. J. Syst. Evol. Microbiol.">
        <title>Marinicauda algicola sp. nov., isolated from a marine red alga Rhodosorus marinus.</title>
        <authorList>
            <person name="Jeong S.E."/>
            <person name="Jeon S.H."/>
            <person name="Chun B.H."/>
            <person name="Kim D.W."/>
            <person name="Jeon C.O."/>
        </authorList>
    </citation>
    <scope>NUCLEOTIDE SEQUENCE [LARGE SCALE GENOMIC DNA]</scope>
    <source>
        <strain evidence="2 3">JCM 31718</strain>
    </source>
</reference>
<dbReference type="AlphaFoldDB" id="A0A4S2H3Y8"/>
<dbReference type="Proteomes" id="UP000308054">
    <property type="component" value="Unassembled WGS sequence"/>
</dbReference>
<keyword evidence="3" id="KW-1185">Reference proteome</keyword>
<dbReference type="SUPFAM" id="SSF53448">
    <property type="entry name" value="Nucleotide-diphospho-sugar transferases"/>
    <property type="match status" value="1"/>
</dbReference>
<dbReference type="InterPro" id="IPR005835">
    <property type="entry name" value="NTP_transferase_dom"/>
</dbReference>
<feature type="domain" description="Nucleotidyl transferase" evidence="1">
    <location>
        <begin position="15"/>
        <end position="239"/>
    </location>
</feature>
<evidence type="ECO:0000259" key="1">
    <source>
        <dbReference type="Pfam" id="PF00483"/>
    </source>
</evidence>
<protein>
    <recommendedName>
        <fullName evidence="1">Nucleotidyl transferase domain-containing protein</fullName>
    </recommendedName>
</protein>
<organism evidence="2 3">
    <name type="scientific">Marinicauda algicola</name>
    <dbReference type="NCBI Taxonomy" id="2029849"/>
    <lineage>
        <taxon>Bacteria</taxon>
        <taxon>Pseudomonadati</taxon>
        <taxon>Pseudomonadota</taxon>
        <taxon>Alphaproteobacteria</taxon>
        <taxon>Maricaulales</taxon>
        <taxon>Maricaulaceae</taxon>
        <taxon>Marinicauda</taxon>
    </lineage>
</organism>
<dbReference type="PANTHER" id="PTHR22572">
    <property type="entry name" value="SUGAR-1-PHOSPHATE GUANYL TRANSFERASE"/>
    <property type="match status" value="1"/>
</dbReference>